<gene>
    <name evidence="1" type="ORF">PHPALM_117</name>
</gene>
<reference evidence="1 2" key="1">
    <citation type="journal article" date="2017" name="Genome Biol. Evol.">
        <title>Phytophthora megakarya and P. palmivora, closely related causal agents of cacao black pod rot, underwent increases in genome sizes and gene numbers by different mechanisms.</title>
        <authorList>
            <person name="Ali S.S."/>
            <person name="Shao J."/>
            <person name="Lary D.J."/>
            <person name="Kronmiller B."/>
            <person name="Shen D."/>
            <person name="Strem M.D."/>
            <person name="Amoako-Attah I."/>
            <person name="Akrofi A.Y."/>
            <person name="Begoude B.A."/>
            <person name="Ten Hoopen G.M."/>
            <person name="Coulibaly K."/>
            <person name="Kebe B.I."/>
            <person name="Melnick R.L."/>
            <person name="Guiltinan M.J."/>
            <person name="Tyler B.M."/>
            <person name="Meinhardt L.W."/>
            <person name="Bailey B.A."/>
        </authorList>
    </citation>
    <scope>NUCLEOTIDE SEQUENCE [LARGE SCALE GENOMIC DNA]</scope>
    <source>
        <strain evidence="2">sbr112.9</strain>
    </source>
</reference>
<organism evidence="1 2">
    <name type="scientific">Phytophthora palmivora</name>
    <dbReference type="NCBI Taxonomy" id="4796"/>
    <lineage>
        <taxon>Eukaryota</taxon>
        <taxon>Sar</taxon>
        <taxon>Stramenopiles</taxon>
        <taxon>Oomycota</taxon>
        <taxon>Peronosporomycetes</taxon>
        <taxon>Peronosporales</taxon>
        <taxon>Peronosporaceae</taxon>
        <taxon>Phytophthora</taxon>
    </lineage>
</organism>
<dbReference type="EMBL" id="NCKW01000008">
    <property type="protein sequence ID" value="POM81859.1"/>
    <property type="molecule type" value="Genomic_DNA"/>
</dbReference>
<protein>
    <submittedName>
        <fullName evidence="1">Uncharacterized protein</fullName>
    </submittedName>
</protein>
<sequence>MLLAVFLHPMYTIAGRKPLDKTLLSSVTSIIHIDSYYYRRFIGGECDGLMEGILAGSMDTFGIHVRHDIKIAIVKGMRTRLGSRRCEWMNGNPKVSSI</sequence>
<name>A0A2P4YVN7_9STRA</name>
<evidence type="ECO:0000313" key="1">
    <source>
        <dbReference type="EMBL" id="POM81859.1"/>
    </source>
</evidence>
<comment type="caution">
    <text evidence="1">The sequence shown here is derived from an EMBL/GenBank/DDBJ whole genome shotgun (WGS) entry which is preliminary data.</text>
</comment>
<accession>A0A2P4YVN7</accession>
<dbReference type="AlphaFoldDB" id="A0A2P4YVN7"/>
<dbReference type="Proteomes" id="UP000237271">
    <property type="component" value="Unassembled WGS sequence"/>
</dbReference>
<keyword evidence="2" id="KW-1185">Reference proteome</keyword>
<proteinExistence type="predicted"/>
<evidence type="ECO:0000313" key="2">
    <source>
        <dbReference type="Proteomes" id="UP000237271"/>
    </source>
</evidence>